<gene>
    <name evidence="1" type="ORF">C8J26_3446</name>
</gene>
<dbReference type="AlphaFoldDB" id="A0A2T5GIF7"/>
<accession>A0A2T5GIF7</accession>
<name>A0A2T5GIF7_9SPHN</name>
<proteinExistence type="predicted"/>
<evidence type="ECO:0000313" key="2">
    <source>
        <dbReference type="Proteomes" id="UP000244189"/>
    </source>
</evidence>
<keyword evidence="2" id="KW-1185">Reference proteome</keyword>
<evidence type="ECO:0000313" key="1">
    <source>
        <dbReference type="EMBL" id="PTQ59118.1"/>
    </source>
</evidence>
<reference evidence="1 2" key="1">
    <citation type="submission" date="2018-04" db="EMBL/GenBank/DDBJ databases">
        <title>Genomic Encyclopedia of Type Strains, Phase III (KMG-III): the genomes of soil and plant-associated and newly described type strains.</title>
        <authorList>
            <person name="Whitman W."/>
        </authorList>
    </citation>
    <scope>NUCLEOTIDE SEQUENCE [LARGE SCALE GENOMIC DNA]</scope>
    <source>
        <strain evidence="1 2">MA101b</strain>
    </source>
</reference>
<protein>
    <submittedName>
        <fullName evidence="1">Uncharacterized protein</fullName>
    </submittedName>
</protein>
<dbReference type="EMBL" id="QAOG01000006">
    <property type="protein sequence ID" value="PTQ59118.1"/>
    <property type="molecule type" value="Genomic_DNA"/>
</dbReference>
<sequence>MAASTAARQTRAYAQTELNHFASGLIRTDGQTHPPTAGVARIAGRLSTDINAYPKM</sequence>
<dbReference type="Proteomes" id="UP000244189">
    <property type="component" value="Unassembled WGS sequence"/>
</dbReference>
<comment type="caution">
    <text evidence="1">The sequence shown here is derived from an EMBL/GenBank/DDBJ whole genome shotgun (WGS) entry which is preliminary data.</text>
</comment>
<organism evidence="1 2">
    <name type="scientific">Sphingomonas aurantiaca</name>
    <dbReference type="NCBI Taxonomy" id="185949"/>
    <lineage>
        <taxon>Bacteria</taxon>
        <taxon>Pseudomonadati</taxon>
        <taxon>Pseudomonadota</taxon>
        <taxon>Alphaproteobacteria</taxon>
        <taxon>Sphingomonadales</taxon>
        <taxon>Sphingomonadaceae</taxon>
        <taxon>Sphingomonas</taxon>
    </lineage>
</organism>